<proteinExistence type="predicted"/>
<reference evidence="1 2" key="1">
    <citation type="submission" date="2020-05" db="EMBL/GenBank/DDBJ databases">
        <title>Draft genome sequence of Desulfovibrio sp. strain HN2T.</title>
        <authorList>
            <person name="Ueno A."/>
            <person name="Tamazawa S."/>
            <person name="Tamamura S."/>
            <person name="Murakami T."/>
            <person name="Kiyama T."/>
            <person name="Inomata H."/>
            <person name="Amano Y."/>
            <person name="Miyakawa K."/>
            <person name="Tamaki H."/>
            <person name="Naganuma T."/>
            <person name="Kaneko K."/>
        </authorList>
    </citation>
    <scope>NUCLEOTIDE SEQUENCE [LARGE SCALE GENOMIC DNA]</scope>
    <source>
        <strain evidence="1 2">HN2</strain>
    </source>
</reference>
<evidence type="ECO:0000313" key="1">
    <source>
        <dbReference type="EMBL" id="GFM34460.1"/>
    </source>
</evidence>
<sequence length="266" mass="28355">MTYTGVIANEFERGYSSPMKESVYLSPLRHYRQQYTRHAGEQAFQVVVEETDLHVTACSDLSAEISRYVSVLRGQLKSYMLLHPEFRDSYVPVAVPDTAARVVQRMADAAAIAGVGPMAAVAGTISQMVCEEFAALSSELIVENGGDVYMLSSRDRIAGLLPDPHSQATVGIVIHGTDFPVSICASSATIGHSLSLGKGELVAVRSRDGSLADACATAFCNLLKSPDAIERVTENAAALEAQGIEGVFAQCGGRIAIWGKMELAVV</sequence>
<dbReference type="InterPro" id="IPR007183">
    <property type="entry name" value="UPF0280"/>
</dbReference>
<comment type="caution">
    <text evidence="1">The sequence shown here is derived from an EMBL/GenBank/DDBJ whole genome shotgun (WGS) entry which is preliminary data.</text>
</comment>
<accession>A0A7J0BLC0</accession>
<dbReference type="Gene3D" id="3.10.520.10">
    <property type="entry name" value="ApbE-like domains"/>
    <property type="match status" value="1"/>
</dbReference>
<dbReference type="Proteomes" id="UP000503840">
    <property type="component" value="Unassembled WGS sequence"/>
</dbReference>
<name>A0A7J0BLC0_9BACT</name>
<dbReference type="NCBIfam" id="NF003323">
    <property type="entry name" value="PRK04334.1-3"/>
    <property type="match status" value="1"/>
</dbReference>
<dbReference type="PIRSF" id="PIRSF006421">
    <property type="entry name" value="UCP006421"/>
    <property type="match status" value="1"/>
</dbReference>
<organism evidence="1 2">
    <name type="scientific">Desulfovibrio subterraneus</name>
    <dbReference type="NCBI Taxonomy" id="2718620"/>
    <lineage>
        <taxon>Bacteria</taxon>
        <taxon>Pseudomonadati</taxon>
        <taxon>Thermodesulfobacteriota</taxon>
        <taxon>Desulfovibrionia</taxon>
        <taxon>Desulfovibrionales</taxon>
        <taxon>Desulfovibrionaceae</taxon>
        <taxon>Desulfovibrio</taxon>
    </lineage>
</organism>
<gene>
    <name evidence="1" type="ORF">DSM101010T_28250</name>
</gene>
<dbReference type="InterPro" id="IPR003374">
    <property type="entry name" value="ApbE-like_sf"/>
</dbReference>
<protein>
    <submittedName>
        <fullName evidence="1">Uncharacterized protein</fullName>
    </submittedName>
</protein>
<dbReference type="AlphaFoldDB" id="A0A7J0BLC0"/>
<dbReference type="SUPFAM" id="SSF143631">
    <property type="entry name" value="ApbE-like"/>
    <property type="match status" value="1"/>
</dbReference>
<dbReference type="EMBL" id="BLVO01000013">
    <property type="protein sequence ID" value="GFM34460.1"/>
    <property type="molecule type" value="Genomic_DNA"/>
</dbReference>
<dbReference type="RefSeq" id="WP_243452181.1">
    <property type="nucleotide sequence ID" value="NZ_BLVO01000013.1"/>
</dbReference>
<keyword evidence="2" id="KW-1185">Reference proteome</keyword>
<evidence type="ECO:0000313" key="2">
    <source>
        <dbReference type="Proteomes" id="UP000503840"/>
    </source>
</evidence>